<dbReference type="Proteomes" id="UP000237717">
    <property type="component" value="Chromosome II"/>
</dbReference>
<protein>
    <recommendedName>
        <fullName evidence="1">ATPase AAA-type core domain-containing protein</fullName>
    </recommendedName>
</protein>
<sequence length="497" mass="55757">MTTIYVQNEKQPKSTTDGIYLSHNSWDDFHFKLTFDASYVDIDGKVHALGQVKIAYLGVKEGPLNLEGGVRRLSDTYYSLGQSQSYYETIRKLPNAVGKRVLNALRDVVLDETRFARVAEDSAFRVSLMRYLDQRQIASFRSILKGGNITSSYTFAYHTGMGPLFELSVNSNSLPLTNLHALIGRNGVGKTTLLANLALAACANNEGSLKDPQYGWFISDESEALFGNVVAVSYSAFDTFKVPTQDGFEHQLHIPYDYVGLRFLKEDRLKTRNELTDELIACLKICLFSSRKETWEQSLQILSNDPVFRQLPLTKLPDLKVEEEIEQFRGVVSQMSTGHQIVLLSISKLVELVQDRTLVLFDEPESHLHPPLLASLIRAVSNLLKKRNGVAIIATHSPVALQEVPQNCAWLIDRPEHLRARPMDVETFGENVGYLTQRVFELEMRESSYYATIEEIVRQENVKTIDDVMAALDGHLGGEGKGIAIALLAAKELDLLN</sequence>
<reference evidence="2 3" key="1">
    <citation type="submission" date="2018-02" db="EMBL/GenBank/DDBJ databases">
        <title>Complete genome sequence of Agrobacterium tumefaciens 1D1609.</title>
        <authorList>
            <person name="Cho S.-T."/>
            <person name="Haryono M."/>
            <person name="Chang H.-H."/>
            <person name="Santos M.N."/>
            <person name="Lai E.-M."/>
            <person name="Kuo C.-H."/>
        </authorList>
    </citation>
    <scope>NUCLEOTIDE SEQUENCE [LARGE SCALE GENOMIC DNA]</scope>
    <source>
        <strain evidence="2 3">1D1609</strain>
    </source>
</reference>
<dbReference type="InterPro" id="IPR003959">
    <property type="entry name" value="ATPase_AAA_core"/>
</dbReference>
<dbReference type="InterPro" id="IPR051396">
    <property type="entry name" value="Bact_Antivir_Def_Nuclease"/>
</dbReference>
<evidence type="ECO:0000259" key="1">
    <source>
        <dbReference type="Pfam" id="PF13304"/>
    </source>
</evidence>
<dbReference type="EMBL" id="CP026925">
    <property type="protein sequence ID" value="AVH43730.1"/>
    <property type="molecule type" value="Genomic_DNA"/>
</dbReference>
<dbReference type="InterPro" id="IPR027417">
    <property type="entry name" value="P-loop_NTPase"/>
</dbReference>
<dbReference type="SUPFAM" id="SSF52540">
    <property type="entry name" value="P-loop containing nucleoside triphosphate hydrolases"/>
    <property type="match status" value="1"/>
</dbReference>
<dbReference type="AlphaFoldDB" id="A0A2L2LHB0"/>
<dbReference type="GO" id="GO:0005524">
    <property type="term" value="F:ATP binding"/>
    <property type="evidence" value="ECO:0007669"/>
    <property type="project" value="InterPro"/>
</dbReference>
<feature type="domain" description="ATPase AAA-type core" evidence="1">
    <location>
        <begin position="332"/>
        <end position="400"/>
    </location>
</feature>
<gene>
    <name evidence="2" type="ORF">At1D1609_36770</name>
</gene>
<evidence type="ECO:0000313" key="3">
    <source>
        <dbReference type="Proteomes" id="UP000237717"/>
    </source>
</evidence>
<dbReference type="RefSeq" id="WP_104679746.1">
    <property type="nucleotide sequence ID" value="NZ_CP026925.1"/>
</dbReference>
<name>A0A2L2LHB0_AGRTU</name>
<proteinExistence type="predicted"/>
<dbReference type="Gene3D" id="3.40.50.300">
    <property type="entry name" value="P-loop containing nucleotide triphosphate hydrolases"/>
    <property type="match status" value="1"/>
</dbReference>
<dbReference type="Pfam" id="PF13304">
    <property type="entry name" value="AAA_21"/>
    <property type="match status" value="1"/>
</dbReference>
<dbReference type="CDD" id="cd00267">
    <property type="entry name" value="ABC_ATPase"/>
    <property type="match status" value="1"/>
</dbReference>
<dbReference type="GO" id="GO:0016887">
    <property type="term" value="F:ATP hydrolysis activity"/>
    <property type="evidence" value="ECO:0007669"/>
    <property type="project" value="InterPro"/>
</dbReference>
<organism evidence="2 3">
    <name type="scientific">Agrobacterium tumefaciens</name>
    <dbReference type="NCBI Taxonomy" id="358"/>
    <lineage>
        <taxon>Bacteria</taxon>
        <taxon>Pseudomonadati</taxon>
        <taxon>Pseudomonadota</taxon>
        <taxon>Alphaproteobacteria</taxon>
        <taxon>Hyphomicrobiales</taxon>
        <taxon>Rhizobiaceae</taxon>
        <taxon>Rhizobium/Agrobacterium group</taxon>
        <taxon>Agrobacterium</taxon>
        <taxon>Agrobacterium tumefaciens complex</taxon>
    </lineage>
</organism>
<evidence type="ECO:0000313" key="2">
    <source>
        <dbReference type="EMBL" id="AVH43730.1"/>
    </source>
</evidence>
<dbReference type="PANTHER" id="PTHR43581">
    <property type="entry name" value="ATP/GTP PHOSPHATASE"/>
    <property type="match status" value="1"/>
</dbReference>
<dbReference type="PANTHER" id="PTHR43581:SF2">
    <property type="entry name" value="EXCINUCLEASE ATPASE SUBUNIT"/>
    <property type="match status" value="1"/>
</dbReference>
<accession>A0A2L2LHB0</accession>